<evidence type="ECO:0000313" key="1">
    <source>
        <dbReference type="WBParaSite" id="MCU_010001-RA"/>
    </source>
</evidence>
<organism evidence="1">
    <name type="scientific">Mesocestoides corti</name>
    <name type="common">Flatworm</name>
    <dbReference type="NCBI Taxonomy" id="53468"/>
    <lineage>
        <taxon>Eukaryota</taxon>
        <taxon>Metazoa</taxon>
        <taxon>Spiralia</taxon>
        <taxon>Lophotrochozoa</taxon>
        <taxon>Platyhelminthes</taxon>
        <taxon>Cestoda</taxon>
        <taxon>Eucestoda</taxon>
        <taxon>Cyclophyllidea</taxon>
        <taxon>Mesocestoididae</taxon>
        <taxon>Mesocestoides</taxon>
    </lineage>
</organism>
<dbReference type="WBParaSite" id="MCU_010001-RA">
    <property type="protein sequence ID" value="MCU_010001-RA"/>
    <property type="gene ID" value="MCU_010001"/>
</dbReference>
<dbReference type="AlphaFoldDB" id="A0A5K3FPH7"/>
<name>A0A5K3FPH7_MESCO</name>
<accession>A0A5K3FPH7</accession>
<protein>
    <submittedName>
        <fullName evidence="1">MH2 domain-containing protein</fullName>
    </submittedName>
</protein>
<reference evidence="1" key="1">
    <citation type="submission" date="2019-11" db="UniProtKB">
        <authorList>
            <consortium name="WormBaseParasite"/>
        </authorList>
    </citation>
    <scope>IDENTIFICATION</scope>
</reference>
<sequence>MNLHDLESRGSGFSYEDNPVVRWKLDRSSQGVHGTTVTGSQCVPLGDWLKCWAMSTRFRIVQHSSTDSMNTLTTWRILQHRFLDDAVNQHASDLAQGQ</sequence>
<proteinExistence type="predicted"/>